<dbReference type="AlphaFoldDB" id="A0AAJ7RQG5"/>
<proteinExistence type="predicted"/>
<protein>
    <submittedName>
        <fullName evidence="6">Suppressor of lurcher protein 1 isoform X1</fullName>
    </submittedName>
</protein>
<sequence>MICHGYYERHRLLLYSQCVIYILIELWSMILLNNYRLEMYRRYRKIITAPLDTEVARRLRGAKKETELAKLLNYSATNLPALTMQRAVLLLCWLPLLNRCHAVNPGCSCVVYSSSYSPQGGTFTSPDFPKRYPPNIDCLLYTFTGQPDEIVALTFRQFNVRRVDADCSKSDFLKVFLHLENNGVSEYTPWSGLLCGTLADVPQVLYSSGRMLVLEFHTEGLPVNSTGFSGNFRFIDRRMFETDGQLIPGTMCDHQFVSSQMTPLHGRFYSPRYPSSYPKNIRCSYRFRARLKERIRVVFEEISLQEGDLSCLNRADIIRVHDGTSSAAPTIAVLCNQGAEVEILSTGADLYVEFVANSEWPGQGFKAMFQFQPLDDAHHPDLDKVAFGAVTGNPRYSVIGPAVSATTSSCDMIYNSDTTKTGIVTSPGYPNPYQARAHCRYDFQGRGKERVQVVFQDFNLYHQTDDPKECDGVDSLVAFVHIDGKMEKIDSFCGTTLPTPLMSNGPRLLLEFRGVTSSRYSKGFKATYSFTENFGITTGRQLPEYPCAFVFNSNETRNGTFASPNYPGFYPRDTECYYFFHGQPDERVHLHFNYFDVEGVLPCEAVSASDFVEFSNYMGKDRKYSRHCGQLKEFDVESDRKFFRVTFKSNDRLDGTGFNASYVFLDEEDNYTVKTPLSNATTWTASQILLLFAICLLLG</sequence>
<dbReference type="InterPro" id="IPR053207">
    <property type="entry name" value="Non-NMDA_GluR_Accessory"/>
</dbReference>
<name>A0AAJ7RQG5_CEPCN</name>
<dbReference type="PANTHER" id="PTHR47537">
    <property type="entry name" value="CUBILIN"/>
    <property type="match status" value="1"/>
</dbReference>
<keyword evidence="5" id="KW-1185">Reference proteome</keyword>
<comment type="caution">
    <text evidence="2">Lacks conserved residue(s) required for the propagation of feature annotation.</text>
</comment>
<feature type="domain" description="CUB" evidence="4">
    <location>
        <begin position="547"/>
        <end position="665"/>
    </location>
</feature>
<dbReference type="Pfam" id="PF00431">
    <property type="entry name" value="CUB"/>
    <property type="match status" value="4"/>
</dbReference>
<dbReference type="CTD" id="41513"/>
<evidence type="ECO:0000259" key="4">
    <source>
        <dbReference type="PROSITE" id="PS01180"/>
    </source>
</evidence>
<reference evidence="6" key="1">
    <citation type="submission" date="2025-08" db="UniProtKB">
        <authorList>
            <consortium name="RefSeq"/>
        </authorList>
    </citation>
    <scope>IDENTIFICATION</scope>
</reference>
<dbReference type="RefSeq" id="XP_024944834.1">
    <property type="nucleotide sequence ID" value="XM_025089066.1"/>
</dbReference>
<dbReference type="PANTHER" id="PTHR47537:SF2">
    <property type="entry name" value="CUBILIN"/>
    <property type="match status" value="1"/>
</dbReference>
<keyword evidence="3" id="KW-1133">Transmembrane helix</keyword>
<evidence type="ECO:0000256" key="1">
    <source>
        <dbReference type="ARBA" id="ARBA00023157"/>
    </source>
</evidence>
<dbReference type="FunFam" id="2.60.120.290:FF:000058">
    <property type="entry name" value="CUB domaincontaining protein"/>
    <property type="match status" value="1"/>
</dbReference>
<keyword evidence="3" id="KW-0472">Membrane</keyword>
<dbReference type="InterPro" id="IPR000859">
    <property type="entry name" value="CUB_dom"/>
</dbReference>
<dbReference type="InterPro" id="IPR035914">
    <property type="entry name" value="Sperma_CUB_dom_sf"/>
</dbReference>
<evidence type="ECO:0000313" key="5">
    <source>
        <dbReference type="Proteomes" id="UP000694920"/>
    </source>
</evidence>
<dbReference type="PROSITE" id="PS01180">
    <property type="entry name" value="CUB"/>
    <property type="match status" value="4"/>
</dbReference>
<dbReference type="GO" id="GO:0005886">
    <property type="term" value="C:plasma membrane"/>
    <property type="evidence" value="ECO:0007669"/>
    <property type="project" value="TreeGrafter"/>
</dbReference>
<evidence type="ECO:0000256" key="2">
    <source>
        <dbReference type="PROSITE-ProRule" id="PRU00059"/>
    </source>
</evidence>
<dbReference type="SUPFAM" id="SSF49854">
    <property type="entry name" value="Spermadhesin, CUB domain"/>
    <property type="match status" value="4"/>
</dbReference>
<dbReference type="Proteomes" id="UP000694920">
    <property type="component" value="Unplaced"/>
</dbReference>
<feature type="transmembrane region" description="Helical" evidence="3">
    <location>
        <begin position="12"/>
        <end position="32"/>
    </location>
</feature>
<keyword evidence="1" id="KW-1015">Disulfide bond</keyword>
<feature type="domain" description="CUB" evidence="4">
    <location>
        <begin position="107"/>
        <end position="235"/>
    </location>
</feature>
<accession>A0AAJ7RQG5</accession>
<dbReference type="SMART" id="SM00042">
    <property type="entry name" value="CUB"/>
    <property type="match status" value="4"/>
</dbReference>
<dbReference type="CDD" id="cd00041">
    <property type="entry name" value="CUB"/>
    <property type="match status" value="4"/>
</dbReference>
<organism evidence="5 6">
    <name type="scientific">Cephus cinctus</name>
    <name type="common">Wheat stem sawfly</name>
    <dbReference type="NCBI Taxonomy" id="211228"/>
    <lineage>
        <taxon>Eukaryota</taxon>
        <taxon>Metazoa</taxon>
        <taxon>Ecdysozoa</taxon>
        <taxon>Arthropoda</taxon>
        <taxon>Hexapoda</taxon>
        <taxon>Insecta</taxon>
        <taxon>Pterygota</taxon>
        <taxon>Neoptera</taxon>
        <taxon>Endopterygota</taxon>
        <taxon>Hymenoptera</taxon>
        <taxon>Cephoidea</taxon>
        <taxon>Cephidae</taxon>
        <taxon>Cephus</taxon>
    </lineage>
</organism>
<dbReference type="Gene3D" id="2.60.120.290">
    <property type="entry name" value="Spermadhesin, CUB domain"/>
    <property type="match status" value="4"/>
</dbReference>
<keyword evidence="3" id="KW-0812">Transmembrane</keyword>
<evidence type="ECO:0000313" key="6">
    <source>
        <dbReference type="RefSeq" id="XP_024944834.1"/>
    </source>
</evidence>
<gene>
    <name evidence="6" type="primary">LOC107271854</name>
</gene>
<feature type="domain" description="CUB" evidence="4">
    <location>
        <begin position="252"/>
        <end position="372"/>
    </location>
</feature>
<feature type="domain" description="CUB" evidence="4">
    <location>
        <begin position="410"/>
        <end position="531"/>
    </location>
</feature>
<dbReference type="GeneID" id="107271854"/>
<evidence type="ECO:0000256" key="3">
    <source>
        <dbReference type="SAM" id="Phobius"/>
    </source>
</evidence>